<organism evidence="2 3">
    <name type="scientific">Petromyces alliaceus</name>
    <name type="common">Aspergillus alliaceus</name>
    <dbReference type="NCBI Taxonomy" id="209559"/>
    <lineage>
        <taxon>Eukaryota</taxon>
        <taxon>Fungi</taxon>
        <taxon>Dikarya</taxon>
        <taxon>Ascomycota</taxon>
        <taxon>Pezizomycotina</taxon>
        <taxon>Eurotiomycetes</taxon>
        <taxon>Eurotiomycetidae</taxon>
        <taxon>Eurotiales</taxon>
        <taxon>Aspergillaceae</taxon>
        <taxon>Aspergillus</taxon>
        <taxon>Aspergillus subgen. Circumdati</taxon>
    </lineage>
</organism>
<name>A0A8H5ZVN8_PETAA</name>
<evidence type="ECO:0000313" key="3">
    <source>
        <dbReference type="Proteomes" id="UP000541154"/>
    </source>
</evidence>
<comment type="caution">
    <text evidence="2">The sequence shown here is derived from an EMBL/GenBank/DDBJ whole genome shotgun (WGS) entry which is preliminary data.</text>
</comment>
<dbReference type="EMBL" id="SPNV01000474">
    <property type="protein sequence ID" value="KAF5855229.1"/>
    <property type="molecule type" value="Genomic_DNA"/>
</dbReference>
<feature type="compositionally biased region" description="Polar residues" evidence="1">
    <location>
        <begin position="28"/>
        <end position="43"/>
    </location>
</feature>
<keyword evidence="3" id="KW-1185">Reference proteome</keyword>
<evidence type="ECO:0000313" key="2">
    <source>
        <dbReference type="EMBL" id="KAF5855229.1"/>
    </source>
</evidence>
<reference evidence="2 3" key="1">
    <citation type="submission" date="2019-04" db="EMBL/GenBank/DDBJ databases">
        <title>Aspergillus burnettii sp. nov., novel species from soil in southeast Queensland.</title>
        <authorList>
            <person name="Gilchrist C.L.M."/>
            <person name="Pitt J.I."/>
            <person name="Lange L."/>
            <person name="Lacey H.J."/>
            <person name="Vuong D."/>
            <person name="Midgley D.J."/>
            <person name="Greenfield P."/>
            <person name="Bradbury M."/>
            <person name="Lacey E."/>
            <person name="Busk P.K."/>
            <person name="Pilgaard B."/>
            <person name="Chooi Y.H."/>
            <person name="Piggott A.M."/>
        </authorList>
    </citation>
    <scope>NUCLEOTIDE SEQUENCE [LARGE SCALE GENOMIC DNA]</scope>
    <source>
        <strain evidence="2 3">FRR 5400</strain>
    </source>
</reference>
<protein>
    <submittedName>
        <fullName evidence="2">Uncharacterized protein</fullName>
    </submittedName>
</protein>
<proteinExistence type="predicted"/>
<gene>
    <name evidence="2" type="ORF">ETB97_009651</name>
</gene>
<feature type="region of interest" description="Disordered" evidence="1">
    <location>
        <begin position="145"/>
        <end position="164"/>
    </location>
</feature>
<accession>A0A8H5ZVN8</accession>
<evidence type="ECO:0000256" key="1">
    <source>
        <dbReference type="SAM" id="MobiDB-lite"/>
    </source>
</evidence>
<dbReference type="AlphaFoldDB" id="A0A8H5ZVN8"/>
<dbReference type="Proteomes" id="UP000541154">
    <property type="component" value="Unassembled WGS sequence"/>
</dbReference>
<feature type="region of interest" description="Disordered" evidence="1">
    <location>
        <begin position="1"/>
        <end position="86"/>
    </location>
</feature>
<sequence>MDNRCVDPQSLAGTGSQEQADVAPASASVEQPTTTQRASNSSERPGELQAVPPPSQPHSANEQGPAVIHGSDSEGSDARHGGIHPSALTESIGFVPSVSMDTEANIQHPHSNYPPYRLSSTLYQQYQPYEQYPQYQQIQQHQLYHQYQPHGQPHSPPSAGQPASTWEVPVVAEPPYPGTTSLVPHAESIWDLLHSRTGSICEAIIAGNVKMGLLQRLEDPEYIETVKEIFQGARRR</sequence>